<dbReference type="SUPFAM" id="SSF51182">
    <property type="entry name" value="RmlC-like cupins"/>
    <property type="match status" value="1"/>
</dbReference>
<evidence type="ECO:0000313" key="3">
    <source>
        <dbReference type="Proteomes" id="UP000276568"/>
    </source>
</evidence>
<dbReference type="InterPro" id="IPR013096">
    <property type="entry name" value="Cupin_2"/>
</dbReference>
<sequence length="117" mass="13569">MEKEGIHEYFQVDVNQFLHNNSQTGKLMHQFTFHEDGHGGLVKKIRYDKGTIIPWHWHHCGHGFYVLEGTLETNQGSYKPGDFVWFDAKTKQWHGAGDKEDAVVLFVTDSPCDMNYL</sequence>
<dbReference type="AlphaFoldDB" id="A0A3N0I3K2"/>
<comment type="caution">
    <text evidence="2">The sequence shown here is derived from an EMBL/GenBank/DDBJ whole genome shotgun (WGS) entry which is preliminary data.</text>
</comment>
<dbReference type="InterPro" id="IPR014710">
    <property type="entry name" value="RmlC-like_jellyroll"/>
</dbReference>
<dbReference type="InterPro" id="IPR011051">
    <property type="entry name" value="RmlC_Cupin_sf"/>
</dbReference>
<dbReference type="RefSeq" id="WP_128519337.1">
    <property type="nucleotide sequence ID" value="NZ_RJQC01000001.1"/>
</dbReference>
<dbReference type="OrthoDB" id="2039152at2"/>
<evidence type="ECO:0000259" key="1">
    <source>
        <dbReference type="Pfam" id="PF07883"/>
    </source>
</evidence>
<keyword evidence="3" id="KW-1185">Reference proteome</keyword>
<dbReference type="EMBL" id="RJQC01000001">
    <property type="protein sequence ID" value="RNM31156.1"/>
    <property type="molecule type" value="Genomic_DNA"/>
</dbReference>
<feature type="domain" description="Cupin type-2" evidence="1">
    <location>
        <begin position="46"/>
        <end position="107"/>
    </location>
</feature>
<reference evidence="2 3" key="1">
    <citation type="submission" date="2018-11" db="EMBL/GenBank/DDBJ databases">
        <title>Clostridium sp. nov., a member of the family Erysipelotrichaceae isolated from pig faeces.</title>
        <authorList>
            <person name="Chang Y.-H."/>
        </authorList>
    </citation>
    <scope>NUCLEOTIDE SEQUENCE [LARGE SCALE GENOMIC DNA]</scope>
    <source>
        <strain evidence="2 3">YH-panp20</strain>
    </source>
</reference>
<dbReference type="Pfam" id="PF07883">
    <property type="entry name" value="Cupin_2"/>
    <property type="match status" value="1"/>
</dbReference>
<protein>
    <submittedName>
        <fullName evidence="2">Cupin domain-containing protein</fullName>
    </submittedName>
</protein>
<name>A0A3N0I3K2_9FIRM</name>
<accession>A0A3N0I3K2</accession>
<gene>
    <name evidence="2" type="ORF">EDX97_00850</name>
</gene>
<organism evidence="2 3">
    <name type="scientific">Absicoccus porci</name>
    <dbReference type="NCBI Taxonomy" id="2486576"/>
    <lineage>
        <taxon>Bacteria</taxon>
        <taxon>Bacillati</taxon>
        <taxon>Bacillota</taxon>
        <taxon>Erysipelotrichia</taxon>
        <taxon>Erysipelotrichales</taxon>
        <taxon>Erysipelotrichaceae</taxon>
        <taxon>Absicoccus</taxon>
    </lineage>
</organism>
<evidence type="ECO:0000313" key="2">
    <source>
        <dbReference type="EMBL" id="RNM31156.1"/>
    </source>
</evidence>
<proteinExistence type="predicted"/>
<dbReference type="Proteomes" id="UP000276568">
    <property type="component" value="Unassembled WGS sequence"/>
</dbReference>
<dbReference type="Gene3D" id="2.60.120.10">
    <property type="entry name" value="Jelly Rolls"/>
    <property type="match status" value="1"/>
</dbReference>